<evidence type="ECO:0000313" key="2">
    <source>
        <dbReference type="EMBL" id="KKK89552.1"/>
    </source>
</evidence>
<sequence length="155" mass="17815">MDRKRVPPEQRFWGKVDFTDTCWVWTGARSGTHRQYGFFRIGGRGGKQIGAHRFSYCYLVDSIPNDLTIDHLCRNGLCVRPDHLEVVSRGENVLRGTSFSAENARKTHCPQGHSYSGSNLYIVPRTGQRQCRSCVNANKRRLWAAQRMAEVEWAR</sequence>
<comment type="caution">
    <text evidence="2">The sequence shown here is derived from an EMBL/GenBank/DDBJ whole genome shotgun (WGS) entry which is preliminary data.</text>
</comment>
<dbReference type="Gene3D" id="3.90.75.10">
    <property type="entry name" value="Homing Intron 3 (I-ppo) Encoded Endonuclease, Chain A"/>
    <property type="match status" value="1"/>
</dbReference>
<dbReference type="Pfam" id="PF13392">
    <property type="entry name" value="HNH_3"/>
    <property type="match status" value="1"/>
</dbReference>
<feature type="domain" description="HNH nuclease" evidence="1">
    <location>
        <begin position="62"/>
        <end position="93"/>
    </location>
</feature>
<evidence type="ECO:0000259" key="1">
    <source>
        <dbReference type="Pfam" id="PF13392"/>
    </source>
</evidence>
<gene>
    <name evidence="2" type="ORF">LCGC14_2731940</name>
</gene>
<dbReference type="InterPro" id="IPR044925">
    <property type="entry name" value="His-Me_finger_sf"/>
</dbReference>
<protein>
    <recommendedName>
        <fullName evidence="1">HNH nuclease domain-containing protein</fullName>
    </recommendedName>
</protein>
<reference evidence="2" key="1">
    <citation type="journal article" date="2015" name="Nature">
        <title>Complex archaea that bridge the gap between prokaryotes and eukaryotes.</title>
        <authorList>
            <person name="Spang A."/>
            <person name="Saw J.H."/>
            <person name="Jorgensen S.L."/>
            <person name="Zaremba-Niedzwiedzka K."/>
            <person name="Martijn J."/>
            <person name="Lind A.E."/>
            <person name="van Eijk R."/>
            <person name="Schleper C."/>
            <person name="Guy L."/>
            <person name="Ettema T.J."/>
        </authorList>
    </citation>
    <scope>NUCLEOTIDE SEQUENCE</scope>
</reference>
<accession>A0A0F8Z741</accession>
<dbReference type="SUPFAM" id="SSF54060">
    <property type="entry name" value="His-Me finger endonucleases"/>
    <property type="match status" value="1"/>
</dbReference>
<dbReference type="InterPro" id="IPR044930">
    <property type="entry name" value="Homing_endonuclease_His-Me"/>
</dbReference>
<organism evidence="2">
    <name type="scientific">marine sediment metagenome</name>
    <dbReference type="NCBI Taxonomy" id="412755"/>
    <lineage>
        <taxon>unclassified sequences</taxon>
        <taxon>metagenomes</taxon>
        <taxon>ecological metagenomes</taxon>
    </lineage>
</organism>
<dbReference type="InterPro" id="IPR003615">
    <property type="entry name" value="HNH_nuc"/>
</dbReference>
<proteinExistence type="predicted"/>
<dbReference type="GO" id="GO:0004519">
    <property type="term" value="F:endonuclease activity"/>
    <property type="evidence" value="ECO:0007669"/>
    <property type="project" value="InterPro"/>
</dbReference>
<dbReference type="AlphaFoldDB" id="A0A0F8Z741"/>
<name>A0A0F8Z741_9ZZZZ</name>
<dbReference type="EMBL" id="LAZR01049476">
    <property type="protein sequence ID" value="KKK89552.1"/>
    <property type="molecule type" value="Genomic_DNA"/>
</dbReference>